<feature type="transmembrane region" description="Helical" evidence="1">
    <location>
        <begin position="85"/>
        <end position="101"/>
    </location>
</feature>
<evidence type="ECO:0000313" key="4">
    <source>
        <dbReference type="Proteomes" id="UP000199651"/>
    </source>
</evidence>
<keyword evidence="4" id="KW-1185">Reference proteome</keyword>
<keyword evidence="1" id="KW-0812">Transmembrane</keyword>
<protein>
    <recommendedName>
        <fullName evidence="2">DUF1707 domain-containing protein</fullName>
    </recommendedName>
</protein>
<dbReference type="Proteomes" id="UP000199651">
    <property type="component" value="Unassembled WGS sequence"/>
</dbReference>
<dbReference type="Pfam" id="PF08044">
    <property type="entry name" value="DUF1707"/>
    <property type="match status" value="1"/>
</dbReference>
<evidence type="ECO:0000256" key="1">
    <source>
        <dbReference type="SAM" id="Phobius"/>
    </source>
</evidence>
<feature type="domain" description="DUF1707" evidence="2">
    <location>
        <begin position="7"/>
        <end position="59"/>
    </location>
</feature>
<name>A0A1H0UK31_9PSEU</name>
<proteinExistence type="predicted"/>
<dbReference type="RefSeq" id="WP_091574570.1">
    <property type="nucleotide sequence ID" value="NZ_FNDV01000001.1"/>
</dbReference>
<accession>A0A1H0UK31</accession>
<organism evidence="3 4">
    <name type="scientific">Actinokineospora alba</name>
    <dbReference type="NCBI Taxonomy" id="504798"/>
    <lineage>
        <taxon>Bacteria</taxon>
        <taxon>Bacillati</taxon>
        <taxon>Actinomycetota</taxon>
        <taxon>Actinomycetes</taxon>
        <taxon>Pseudonocardiales</taxon>
        <taxon>Pseudonocardiaceae</taxon>
        <taxon>Actinokineospora</taxon>
    </lineage>
</organism>
<sequence length="125" mass="13442">MARDGNIRVGTAERERAIDELGEHFSEGRIDVAEYELRCGAAAAARTQAELAALFDDLPVRVSAKPLTPAPKDPLVDRSGPKDRTIITVFAIVAAVVTVVVVAITQFWLALIPALIIGIVIFMMS</sequence>
<evidence type="ECO:0000313" key="3">
    <source>
        <dbReference type="EMBL" id="SDP66514.1"/>
    </source>
</evidence>
<evidence type="ECO:0000259" key="2">
    <source>
        <dbReference type="Pfam" id="PF08044"/>
    </source>
</evidence>
<reference evidence="4" key="1">
    <citation type="submission" date="2016-10" db="EMBL/GenBank/DDBJ databases">
        <authorList>
            <person name="Varghese N."/>
            <person name="Submissions S."/>
        </authorList>
    </citation>
    <scope>NUCLEOTIDE SEQUENCE [LARGE SCALE GENOMIC DNA]</scope>
    <source>
        <strain evidence="4">IBRC-M 10655</strain>
    </source>
</reference>
<dbReference type="OrthoDB" id="2004788at2"/>
<feature type="transmembrane region" description="Helical" evidence="1">
    <location>
        <begin position="107"/>
        <end position="124"/>
    </location>
</feature>
<dbReference type="AlphaFoldDB" id="A0A1H0UK31"/>
<keyword evidence="1" id="KW-1133">Transmembrane helix</keyword>
<keyword evidence="1" id="KW-0472">Membrane</keyword>
<dbReference type="EMBL" id="FNJB01000011">
    <property type="protein sequence ID" value="SDP66514.1"/>
    <property type="molecule type" value="Genomic_DNA"/>
</dbReference>
<gene>
    <name evidence="3" type="ORF">SAMN05192558_111253</name>
</gene>
<dbReference type="InterPro" id="IPR012551">
    <property type="entry name" value="DUF1707_SHOCT-like"/>
</dbReference>
<dbReference type="STRING" id="504798.SAMN05421871_101328"/>